<reference evidence="2" key="1">
    <citation type="submission" date="2023-04" db="EMBL/GenBank/DDBJ databases">
        <authorList>
            <consortium name="ELIXIR-Norway"/>
        </authorList>
    </citation>
    <scope>NUCLEOTIDE SEQUENCE [LARGE SCALE GENOMIC DNA]</scope>
</reference>
<protein>
    <submittedName>
        <fullName evidence="2">Uncharacterized protein</fullName>
    </submittedName>
</protein>
<name>A0ABN8XYS1_RANTA</name>
<sequence>MNEQVKEEAELDSVILQTHPWCWPAVLMGFPCSTPSVLDTSPPLPTVNRQNGLLLHRQNRSHLEATSLTNPQTASLHTHPFRPFPDTMEVCDPSLVYSMPQTQGLCLSFPIPFCLLCPSHLNFSFLMSFPSPALILLPLFLAFFSGQASH</sequence>
<organism evidence="2 3">
    <name type="scientific">Rangifer tarandus platyrhynchus</name>
    <name type="common">Svalbard reindeer</name>
    <dbReference type="NCBI Taxonomy" id="3082113"/>
    <lineage>
        <taxon>Eukaryota</taxon>
        <taxon>Metazoa</taxon>
        <taxon>Chordata</taxon>
        <taxon>Craniata</taxon>
        <taxon>Vertebrata</taxon>
        <taxon>Euteleostomi</taxon>
        <taxon>Mammalia</taxon>
        <taxon>Eutheria</taxon>
        <taxon>Laurasiatheria</taxon>
        <taxon>Artiodactyla</taxon>
        <taxon>Ruminantia</taxon>
        <taxon>Pecora</taxon>
        <taxon>Cervidae</taxon>
        <taxon>Odocoileinae</taxon>
        <taxon>Rangifer</taxon>
    </lineage>
</organism>
<evidence type="ECO:0000256" key="1">
    <source>
        <dbReference type="SAM" id="Phobius"/>
    </source>
</evidence>
<gene>
    <name evidence="2" type="ORF">MRATA1EN1_LOCUS3235</name>
</gene>
<keyword evidence="1" id="KW-0812">Transmembrane</keyword>
<evidence type="ECO:0000313" key="2">
    <source>
        <dbReference type="EMBL" id="CAI9154273.1"/>
    </source>
</evidence>
<dbReference type="Proteomes" id="UP001176941">
    <property type="component" value="Chromosome 11"/>
</dbReference>
<accession>A0ABN8XYS1</accession>
<evidence type="ECO:0000313" key="3">
    <source>
        <dbReference type="Proteomes" id="UP001176941"/>
    </source>
</evidence>
<keyword evidence="3" id="KW-1185">Reference proteome</keyword>
<dbReference type="EMBL" id="OX459947">
    <property type="protein sequence ID" value="CAI9154273.1"/>
    <property type="molecule type" value="Genomic_DNA"/>
</dbReference>
<keyword evidence="1" id="KW-0472">Membrane</keyword>
<proteinExistence type="predicted"/>
<keyword evidence="1" id="KW-1133">Transmembrane helix</keyword>
<feature type="transmembrane region" description="Helical" evidence="1">
    <location>
        <begin position="123"/>
        <end position="144"/>
    </location>
</feature>